<dbReference type="GO" id="GO:0005886">
    <property type="term" value="C:plasma membrane"/>
    <property type="evidence" value="ECO:0007669"/>
    <property type="project" value="UniProtKB-SubCell"/>
</dbReference>
<dbReference type="CDD" id="cd06261">
    <property type="entry name" value="TM_PBP2"/>
    <property type="match status" value="1"/>
</dbReference>
<gene>
    <name evidence="10" type="ORF">FG385_28325</name>
</gene>
<dbReference type="PROSITE" id="PS50928">
    <property type="entry name" value="ABC_TM1"/>
    <property type="match status" value="2"/>
</dbReference>
<feature type="transmembrane region" description="Helical" evidence="8">
    <location>
        <begin position="509"/>
        <end position="527"/>
    </location>
</feature>
<feature type="transmembrane region" description="Helical" evidence="8">
    <location>
        <begin position="564"/>
        <end position="589"/>
    </location>
</feature>
<feature type="transmembrane region" description="Helical" evidence="8">
    <location>
        <begin position="459"/>
        <end position="477"/>
    </location>
</feature>
<dbReference type="GO" id="GO:0055085">
    <property type="term" value="P:transmembrane transport"/>
    <property type="evidence" value="ECO:0007669"/>
    <property type="project" value="InterPro"/>
</dbReference>
<feature type="transmembrane region" description="Helical" evidence="8">
    <location>
        <begin position="271"/>
        <end position="293"/>
    </location>
</feature>
<dbReference type="InterPro" id="IPR035906">
    <property type="entry name" value="MetI-like_sf"/>
</dbReference>
<keyword evidence="11" id="KW-1185">Reference proteome</keyword>
<dbReference type="AlphaFoldDB" id="A0A5C4LV04"/>
<feature type="domain" description="ABC transmembrane type-1" evidence="9">
    <location>
        <begin position="90"/>
        <end position="294"/>
    </location>
</feature>
<feature type="transmembrane region" description="Helical" evidence="8">
    <location>
        <begin position="40"/>
        <end position="66"/>
    </location>
</feature>
<feature type="transmembrane region" description="Helical" evidence="8">
    <location>
        <begin position="387"/>
        <end position="408"/>
    </location>
</feature>
<feature type="transmembrane region" description="Helical" evidence="8">
    <location>
        <begin position="169"/>
        <end position="195"/>
    </location>
</feature>
<keyword evidence="2" id="KW-0813">Transport</keyword>
<proteinExistence type="predicted"/>
<evidence type="ECO:0000256" key="7">
    <source>
        <dbReference type="ARBA" id="ARBA00023136"/>
    </source>
</evidence>
<keyword evidence="3" id="KW-1003">Cell membrane</keyword>
<keyword evidence="4" id="KW-0997">Cell inner membrane</keyword>
<evidence type="ECO:0000256" key="5">
    <source>
        <dbReference type="ARBA" id="ARBA00022692"/>
    </source>
</evidence>
<sequence>MTSHNDVEPLDVLAPTAQAERARPRSGGLPRWVSRAPVTLFWAIVVAILLVPILLFLAVAFSPALFGQGPQWFTLSGFHDALSGPLLTGTLDSLLVGVSSAVVATVLGFAVAWVVLRTTVPGRRLWSAAMFALLLAPSYLIALGWERLFEPQGVFDLLGVPTAGVRSLLYGPVGVITVLTVKGVPFAYLAMSAALRGLGEEFEAAVRVHGGGRLAALRVVVALLGPAVWSSLAIVFAESISDFGVAATLANDAHFPVATFVLYNAVDSFPIQFPVAAAVGWILMGMAVLALLAQSASLRGRSYRVLSGRNRVARRRRLSTVSTVVAFAAMGGLVLLSLGVPIFGAVSASLISGLGSLLGDHGITLANYQHVLGDSGLRGPLLFSAEMAAITATVTMVLGMTVAGVLSARRGRFSARLLDLVLLAAVALPGIVFAAGYIFTYNLPVTNQLGIHLYETSTLLLMGYVATALPPASRVLLGSVGQVHASMRDAGRVHGGGPVGSWLRTVAPLLARPMLSAWSLTFGATLLELPVSELLYPPDQPPVSVGITKALSNYDFGGGTAMEVIAIVLALGVIALVWGLFWLLAPVGWRRLGRTIR</sequence>
<dbReference type="PANTHER" id="PTHR43357:SF4">
    <property type="entry name" value="INNER MEMBRANE ABC TRANSPORTER PERMEASE PROTEIN YDCV"/>
    <property type="match status" value="1"/>
</dbReference>
<comment type="subcellular location">
    <subcellularLocation>
        <location evidence="1">Cell inner membrane</location>
        <topology evidence="1">Multi-pass membrane protein</topology>
    </subcellularLocation>
</comment>
<feature type="transmembrane region" description="Helical" evidence="8">
    <location>
        <begin position="324"/>
        <end position="351"/>
    </location>
</feature>
<keyword evidence="7 8" id="KW-0472">Membrane</keyword>
<keyword evidence="5 8" id="KW-0812">Transmembrane</keyword>
<feature type="transmembrane region" description="Helical" evidence="8">
    <location>
        <begin position="128"/>
        <end position="149"/>
    </location>
</feature>
<dbReference type="Gene3D" id="1.10.3720.10">
    <property type="entry name" value="MetI-like"/>
    <property type="match status" value="2"/>
</dbReference>
<evidence type="ECO:0000313" key="10">
    <source>
        <dbReference type="EMBL" id="TNC21429.1"/>
    </source>
</evidence>
<dbReference type="OrthoDB" id="5100908at2"/>
<feature type="transmembrane region" description="Helical" evidence="8">
    <location>
        <begin position="215"/>
        <end position="237"/>
    </location>
</feature>
<reference evidence="10 11" key="1">
    <citation type="submission" date="2019-06" db="EMBL/GenBank/DDBJ databases">
        <title>Amycolatopsis alkalitolerans sp. nov., isolated from Gastrodia elata Blume.</title>
        <authorList>
            <person name="Narsing Rao M.P."/>
            <person name="Li W.J."/>
        </authorList>
    </citation>
    <scope>NUCLEOTIDE SEQUENCE [LARGE SCALE GENOMIC DNA]</scope>
    <source>
        <strain evidence="10 11">SYSUP0005</strain>
    </source>
</reference>
<dbReference type="RefSeq" id="WP_139099854.1">
    <property type="nucleotide sequence ID" value="NZ_VDFW01000034.1"/>
</dbReference>
<evidence type="ECO:0000256" key="6">
    <source>
        <dbReference type="ARBA" id="ARBA00022989"/>
    </source>
</evidence>
<evidence type="ECO:0000256" key="1">
    <source>
        <dbReference type="ARBA" id="ARBA00004429"/>
    </source>
</evidence>
<dbReference type="EMBL" id="VDFW01000034">
    <property type="protein sequence ID" value="TNC21429.1"/>
    <property type="molecule type" value="Genomic_DNA"/>
</dbReference>
<feature type="domain" description="ABC transmembrane type-1" evidence="9">
    <location>
        <begin position="381"/>
        <end position="577"/>
    </location>
</feature>
<dbReference type="SUPFAM" id="SSF161098">
    <property type="entry name" value="MetI-like"/>
    <property type="match status" value="2"/>
</dbReference>
<evidence type="ECO:0000259" key="9">
    <source>
        <dbReference type="PROSITE" id="PS50928"/>
    </source>
</evidence>
<name>A0A5C4LV04_9PSEU</name>
<evidence type="ECO:0000313" key="11">
    <source>
        <dbReference type="Proteomes" id="UP000305546"/>
    </source>
</evidence>
<accession>A0A5C4LV04</accession>
<keyword evidence="6 8" id="KW-1133">Transmembrane helix</keyword>
<feature type="transmembrane region" description="Helical" evidence="8">
    <location>
        <begin position="94"/>
        <end position="116"/>
    </location>
</feature>
<evidence type="ECO:0000256" key="8">
    <source>
        <dbReference type="SAM" id="Phobius"/>
    </source>
</evidence>
<dbReference type="Proteomes" id="UP000305546">
    <property type="component" value="Unassembled WGS sequence"/>
</dbReference>
<dbReference type="InterPro" id="IPR000515">
    <property type="entry name" value="MetI-like"/>
</dbReference>
<dbReference type="PANTHER" id="PTHR43357">
    <property type="entry name" value="INNER MEMBRANE ABC TRANSPORTER PERMEASE PROTEIN YDCV"/>
    <property type="match status" value="1"/>
</dbReference>
<evidence type="ECO:0000256" key="3">
    <source>
        <dbReference type="ARBA" id="ARBA00022475"/>
    </source>
</evidence>
<feature type="transmembrane region" description="Helical" evidence="8">
    <location>
        <begin position="420"/>
        <end position="439"/>
    </location>
</feature>
<evidence type="ECO:0000256" key="4">
    <source>
        <dbReference type="ARBA" id="ARBA00022519"/>
    </source>
</evidence>
<evidence type="ECO:0000256" key="2">
    <source>
        <dbReference type="ARBA" id="ARBA00022448"/>
    </source>
</evidence>
<organism evidence="10 11">
    <name type="scientific">Amycolatopsis alkalitolerans</name>
    <dbReference type="NCBI Taxonomy" id="2547244"/>
    <lineage>
        <taxon>Bacteria</taxon>
        <taxon>Bacillati</taxon>
        <taxon>Actinomycetota</taxon>
        <taxon>Actinomycetes</taxon>
        <taxon>Pseudonocardiales</taxon>
        <taxon>Pseudonocardiaceae</taxon>
        <taxon>Amycolatopsis</taxon>
    </lineage>
</organism>
<protein>
    <submittedName>
        <fullName evidence="10">Iron ABC transporter permease</fullName>
    </submittedName>
</protein>
<comment type="caution">
    <text evidence="10">The sequence shown here is derived from an EMBL/GenBank/DDBJ whole genome shotgun (WGS) entry which is preliminary data.</text>
</comment>